<keyword evidence="6" id="KW-0539">Nucleus</keyword>
<reference evidence="10" key="1">
    <citation type="submission" date="2019-12" db="EMBL/GenBank/DDBJ databases">
        <authorList>
            <person name="Hu Y."/>
        </authorList>
    </citation>
    <scope>NUCLEOTIDE SEQUENCE</scope>
    <source>
        <strain evidence="10">Cac001</strain>
    </source>
</reference>
<dbReference type="InterPro" id="IPR016177">
    <property type="entry name" value="DNA-bd_dom_sf"/>
</dbReference>
<dbReference type="SUPFAM" id="SSF54171">
    <property type="entry name" value="DNA-binding domain"/>
    <property type="match status" value="2"/>
</dbReference>
<feature type="region of interest" description="Disordered" evidence="8">
    <location>
        <begin position="161"/>
        <end position="182"/>
    </location>
</feature>
<dbReference type="Gene3D" id="3.30.730.10">
    <property type="entry name" value="AP2/ERF domain"/>
    <property type="match status" value="1"/>
</dbReference>
<dbReference type="AlphaFoldDB" id="A0A7G8AU67"/>
<evidence type="ECO:0000256" key="8">
    <source>
        <dbReference type="SAM" id="MobiDB-lite"/>
    </source>
</evidence>
<evidence type="ECO:0000256" key="6">
    <source>
        <dbReference type="ARBA" id="ARBA00023242"/>
    </source>
</evidence>
<evidence type="ECO:0000259" key="9">
    <source>
        <dbReference type="PROSITE" id="PS51032"/>
    </source>
</evidence>
<name>A0A7G8AU67_CAMAC</name>
<dbReference type="GO" id="GO:0005634">
    <property type="term" value="C:nucleus"/>
    <property type="evidence" value="ECO:0007669"/>
    <property type="project" value="UniProtKB-SubCell"/>
</dbReference>
<dbReference type="EMBL" id="MN863538">
    <property type="protein sequence ID" value="QNI23736.1"/>
    <property type="molecule type" value="mRNA"/>
</dbReference>
<comment type="subcellular location">
    <subcellularLocation>
        <location evidence="1">Nucleus</location>
    </subcellularLocation>
</comment>
<dbReference type="PANTHER" id="PTHR32467">
    <property type="entry name" value="AP2-LIKE ETHYLENE-RESPONSIVE TRANSCRIPTION FACTOR"/>
    <property type="match status" value="1"/>
</dbReference>
<dbReference type="GO" id="GO:0003677">
    <property type="term" value="F:DNA binding"/>
    <property type="evidence" value="ECO:0007669"/>
    <property type="project" value="UniProtKB-KW"/>
</dbReference>
<dbReference type="PROSITE" id="PS51032">
    <property type="entry name" value="AP2_ERF"/>
    <property type="match status" value="1"/>
</dbReference>
<evidence type="ECO:0000313" key="10">
    <source>
        <dbReference type="EMBL" id="QNI23736.1"/>
    </source>
</evidence>
<evidence type="ECO:0000256" key="2">
    <source>
        <dbReference type="ARBA" id="ARBA00023015"/>
    </source>
</evidence>
<sequence length="500" mass="54643">MLDLNVDLVSVDSTCDKNEVKTAVEKLPDGVGAQMDDSGTPNSSVVNADEAPKIAGEEYLSSTQSNPSNTVSVFNFGILNKVKNNTTSIMAVEDECNENSASALITMQLFPVAGDGEVCVSEEFVSGSSSITSLLRPQLLNPSVADSGGCPGLTTLQAHKQHPQQLQVKKSRRGPRSRSSQYRGVTFYRRTGRWESHIWDCGKQVYLGGFDTADAAARAYDWAAIRFRGVDADINFNVCDYEEDMMQMKNLTKEEFVHMLRRHSNGFSRGSSKYRGVTLHKCGRWEARMGQFLGKKAYDKAAIKCNGREAVTNFKPSTYEGEIILNANNRGSAHNLDLNLWISPPSDSPKANGTVRDLQFHLAACEMPDGKRSKVDNSSSASMGRGTAHGLTMASTHHPVWSGMYPGFTPNYEEGTIGKRTEAIPSPEFSNWAWQAHRRGMDMVAPMPLFSTAASSGFASSATTALSATLPSLNPQNKTADQLCLPSPSTDTFRYFNHKS</sequence>
<reference evidence="10" key="2">
    <citation type="journal article" date="2020" name="Chin J Nat Med">
        <title>Genome-wide identification and analysis of AP2/ERF transcription factors related to camptothecin biosynthesis in Camptotheca acuminata.</title>
        <authorList>
            <person name="Hu Y.T."/>
            <person name="Xu Z.C."/>
            <person name="Tian Y."/>
            <person name="Gao R.R."/>
            <person name="Ji A.J."/>
            <person name="Pu X.D."/>
            <person name="Wang Y."/>
            <person name="Liu X."/>
            <person name="Song J.Y."/>
        </authorList>
    </citation>
    <scope>NUCLEOTIDE SEQUENCE</scope>
    <source>
        <strain evidence="10">Cac001</strain>
    </source>
</reference>
<keyword evidence="2" id="KW-0805">Transcription regulation</keyword>
<feature type="region of interest" description="Disordered" evidence="8">
    <location>
        <begin position="369"/>
        <end position="390"/>
    </location>
</feature>
<evidence type="ECO:0000256" key="3">
    <source>
        <dbReference type="ARBA" id="ARBA00023125"/>
    </source>
</evidence>
<dbReference type="InterPro" id="IPR001471">
    <property type="entry name" value="AP2/ERF_dom"/>
</dbReference>
<proteinExistence type="evidence at transcript level"/>
<dbReference type="PANTHER" id="PTHR32467:SF118">
    <property type="entry name" value="ETHYLENE-RESPONSIVE TRANSCRIPTION FACTOR RAP2-7"/>
    <property type="match status" value="1"/>
</dbReference>
<dbReference type="SMART" id="SM00380">
    <property type="entry name" value="AP2"/>
    <property type="match status" value="2"/>
</dbReference>
<keyword evidence="5" id="KW-0804">Transcription</keyword>
<evidence type="ECO:0000256" key="4">
    <source>
        <dbReference type="ARBA" id="ARBA00023159"/>
    </source>
</evidence>
<dbReference type="CDD" id="cd00018">
    <property type="entry name" value="AP2"/>
    <property type="match status" value="1"/>
</dbReference>
<evidence type="ECO:0000256" key="7">
    <source>
        <dbReference type="ARBA" id="ARBA00037973"/>
    </source>
</evidence>
<dbReference type="GO" id="GO:0003700">
    <property type="term" value="F:DNA-binding transcription factor activity"/>
    <property type="evidence" value="ECO:0007669"/>
    <property type="project" value="InterPro"/>
</dbReference>
<dbReference type="FunFam" id="3.30.730.10:FF:000004">
    <property type="entry name" value="AP2-like ethylene-responsive transcription factor"/>
    <property type="match status" value="1"/>
</dbReference>
<keyword evidence="3" id="KW-0238">DNA-binding</keyword>
<organism evidence="10">
    <name type="scientific">Camptotheca acuminata</name>
    <name type="common">Happy tree</name>
    <dbReference type="NCBI Taxonomy" id="16922"/>
    <lineage>
        <taxon>Eukaryota</taxon>
        <taxon>Viridiplantae</taxon>
        <taxon>Streptophyta</taxon>
        <taxon>Embryophyta</taxon>
        <taxon>Tracheophyta</taxon>
        <taxon>Spermatophyta</taxon>
        <taxon>Magnoliopsida</taxon>
        <taxon>eudicotyledons</taxon>
        <taxon>Gunneridae</taxon>
        <taxon>Pentapetalae</taxon>
        <taxon>asterids</taxon>
        <taxon>Cornales</taxon>
        <taxon>Nyssaceae</taxon>
        <taxon>Camptotheca</taxon>
    </lineage>
</organism>
<evidence type="ECO:0000256" key="5">
    <source>
        <dbReference type="ARBA" id="ARBA00023163"/>
    </source>
</evidence>
<dbReference type="InterPro" id="IPR036955">
    <property type="entry name" value="AP2/ERF_dom_sf"/>
</dbReference>
<comment type="similarity">
    <text evidence="7">Belongs to the AP2/ERF transcription factor family. AP2 subfamily.</text>
</comment>
<protein>
    <submittedName>
        <fullName evidence="10">AP2/ERF transcription factor</fullName>
    </submittedName>
</protein>
<keyword evidence="4" id="KW-0010">Activator</keyword>
<evidence type="ECO:0000256" key="1">
    <source>
        <dbReference type="ARBA" id="ARBA00004123"/>
    </source>
</evidence>
<accession>A0A7G8AU67</accession>
<feature type="domain" description="AP2/ERF" evidence="9">
    <location>
        <begin position="181"/>
        <end position="237"/>
    </location>
</feature>